<dbReference type="Pfam" id="PF25023">
    <property type="entry name" value="TEN_YD-shell"/>
    <property type="match status" value="2"/>
</dbReference>
<evidence type="ECO:0008006" key="8">
    <source>
        <dbReference type="Google" id="ProtNLM"/>
    </source>
</evidence>
<feature type="compositionally biased region" description="Basic and acidic residues" evidence="2">
    <location>
        <begin position="45"/>
        <end position="54"/>
    </location>
</feature>
<dbReference type="InterPro" id="IPR050708">
    <property type="entry name" value="T6SS_VgrG/RHS"/>
</dbReference>
<dbReference type="Pfam" id="PF20148">
    <property type="entry name" value="DUF6531"/>
    <property type="match status" value="1"/>
</dbReference>
<gene>
    <name evidence="6" type="ORF">B1H19_05310</name>
</gene>
<dbReference type="Gene3D" id="3.40.570.10">
    <property type="entry name" value="Extracellular Endonuclease, subunit A"/>
    <property type="match status" value="1"/>
</dbReference>
<keyword evidence="7" id="KW-1185">Reference proteome</keyword>
<dbReference type="Pfam" id="PF05593">
    <property type="entry name" value="RHS_repeat"/>
    <property type="match status" value="5"/>
</dbReference>
<evidence type="ECO:0000256" key="1">
    <source>
        <dbReference type="ARBA" id="ARBA00022737"/>
    </source>
</evidence>
<dbReference type="InterPro" id="IPR044929">
    <property type="entry name" value="DNA/RNA_non-sp_Endonuclease_sf"/>
</dbReference>
<evidence type="ECO:0000259" key="5">
    <source>
        <dbReference type="Pfam" id="PF25023"/>
    </source>
</evidence>
<feature type="domain" description="Type VII secretion system protein EssD-like" evidence="3">
    <location>
        <begin position="1162"/>
        <end position="1276"/>
    </location>
</feature>
<organism evidence="6 7">
    <name type="scientific">Streptomyces gilvosporeus</name>
    <dbReference type="NCBI Taxonomy" id="553510"/>
    <lineage>
        <taxon>Bacteria</taxon>
        <taxon>Bacillati</taxon>
        <taxon>Actinomycetota</taxon>
        <taxon>Actinomycetes</taxon>
        <taxon>Kitasatosporales</taxon>
        <taxon>Streptomycetaceae</taxon>
        <taxon>Streptomyces</taxon>
    </lineage>
</organism>
<dbReference type="NCBIfam" id="TIGR01643">
    <property type="entry name" value="YD_repeat_2x"/>
    <property type="match status" value="13"/>
</dbReference>
<evidence type="ECO:0000256" key="2">
    <source>
        <dbReference type="SAM" id="MobiDB-lite"/>
    </source>
</evidence>
<feature type="domain" description="Teneurin-like YD-shell" evidence="5">
    <location>
        <begin position="1038"/>
        <end position="1118"/>
    </location>
</feature>
<dbReference type="InterPro" id="IPR045351">
    <property type="entry name" value="DUF6531"/>
</dbReference>
<reference evidence="6 7" key="1">
    <citation type="submission" date="2017-04" db="EMBL/GenBank/DDBJ databases">
        <title>Complete Genome Sequence of Streptomyces gilvosporeus F607, a Capable Producer of Natamycin.</title>
        <authorList>
            <person name="Zong G."/>
            <person name="Zhong C."/>
            <person name="Fu J."/>
            <person name="Qin R."/>
            <person name="Cao G."/>
        </authorList>
    </citation>
    <scope>NUCLEOTIDE SEQUENCE [LARGE SCALE GENOMIC DNA]</scope>
    <source>
        <strain evidence="6 7">F607</strain>
    </source>
</reference>
<dbReference type="Gene3D" id="3.90.930.1">
    <property type="match status" value="1"/>
</dbReference>
<dbReference type="NCBIfam" id="TIGR03696">
    <property type="entry name" value="Rhs_assc_core"/>
    <property type="match status" value="1"/>
</dbReference>
<dbReference type="InterPro" id="IPR056823">
    <property type="entry name" value="TEN-like_YD-shell"/>
</dbReference>
<evidence type="ECO:0000259" key="4">
    <source>
        <dbReference type="Pfam" id="PF20148"/>
    </source>
</evidence>
<feature type="domain" description="Teneurin-like YD-shell" evidence="5">
    <location>
        <begin position="396"/>
        <end position="553"/>
    </location>
</feature>
<feature type="compositionally biased region" description="Basic and acidic residues" evidence="2">
    <location>
        <begin position="84"/>
        <end position="102"/>
    </location>
</feature>
<evidence type="ECO:0000259" key="3">
    <source>
        <dbReference type="Pfam" id="PF13930"/>
    </source>
</evidence>
<keyword evidence="1" id="KW-0677">Repeat</keyword>
<dbReference type="KEGG" id="sgv:B1H19_05310"/>
<dbReference type="InterPro" id="IPR022385">
    <property type="entry name" value="Rhs_assc_core"/>
</dbReference>
<dbReference type="PANTHER" id="PTHR32305">
    <property type="match status" value="1"/>
</dbReference>
<proteinExistence type="predicted"/>
<protein>
    <recommendedName>
        <fullName evidence="8">Type IV secretion protein Rhs</fullName>
    </recommendedName>
</protein>
<dbReference type="InterPro" id="IPR006530">
    <property type="entry name" value="YD"/>
</dbReference>
<dbReference type="RefSeq" id="WP_083103466.1">
    <property type="nucleotide sequence ID" value="NZ_CP020569.1"/>
</dbReference>
<dbReference type="OrthoDB" id="4981820at2"/>
<feature type="domain" description="DUF6531" evidence="4">
    <location>
        <begin position="116"/>
        <end position="188"/>
    </location>
</feature>
<dbReference type="SUPFAM" id="SSF69304">
    <property type="entry name" value="Tricorn protease N-terminal domain"/>
    <property type="match status" value="1"/>
</dbReference>
<dbReference type="Proteomes" id="UP000192726">
    <property type="component" value="Chromosome"/>
</dbReference>
<dbReference type="Pfam" id="PF13930">
    <property type="entry name" value="Endonuclea_NS_2"/>
    <property type="match status" value="1"/>
</dbReference>
<accession>A0A1V0TL61</accession>
<dbReference type="PANTHER" id="PTHR32305:SF15">
    <property type="entry name" value="PROTEIN RHSA-RELATED"/>
    <property type="match status" value="1"/>
</dbReference>
<sequence>MSNPIVKALEHAAEKLGKTLGKDAGKAVEDLYHGTGQRMKKVATNHHENDKGLSDHFSSLGKNGKPAPKAPKTSTNGLNSPWKGSDRGADSKARQQLDKEHPNNNSRVDLTKKGCGDPVDVATGRVYLREVDIALPGSMPLIFSRKFESSCSVGRTIGPSWTSTVDQRLEFDEQGVIFVTEDGMLLPYPLPSAGQQVLPLRGPRWPLAVTEQGDWSIHDPGSGYTRYFTPVSHTSGLALLDEITDRNGNHITFDYDNETGAPLAIRHSAGYHLKFTTDEHGLLTTLQLAAAGEDGTDLVLTAYEHDQSGNLTAVSNSSGLPNGYEYDDQHRMTAWIDTNGSRYEYTYDPHGRCVAQGGSEGHLRYRYAYEPVDPETGHRVVAVTDSMDHVTRYKINERLQVVAETNPLGHTTSTRYDNYDRVLSVTDALGHTTRYERDQHGHLTTAHLPDGTQTHATYNDLGLPTQITEADGQTWRYTYDERGNRLTQTDPTGATIHCTYNSAGHLIAVTDPRGEATRLVSNAAGLVIAVTDPSGTTTSCVRDEFGRIVQATDAAGAVVHQGWNIEGQPTWRQLADGTRESWEWDAEGNLTSYTDRIGRTTTFAVDAFDQLSSTAAPGNSQYRFGHDAELRLTTITGPDGRSWQYHYDPAGRLAAETDFDGHVMTYQHDAAGRITAQTNRAGQTLHYERDVLGRVVRLTSEDGTTDSRFQYGPSGVMTQASNADAQITVTHSPVGQPVQETVNGRRLTREFDAMGRLTGRHTPQGSVSRWAFDTADDVSSYQVADHHLRFTHDLFGCETRRILDNVLSVDHAWDVNGHVTHQVVRTPGATHERRYSYGRDGSPLSLRDHVTGQRAISRDSAGRIVAVQADRGGEQYEYTATGDQSSATWPSYLPGQAAVGERVYQGSLIIRAGRTHYQHDEQGRLLTRQRTSLSGKTSTWRYTWNAEDRLTAVTTPKGLTWRYRYDPLGRRIAKQCYDSHGSMTEETIFTWDGHLLVEESLRRPDDPTLQVTTWDYLGDRPITQTERTVDARDGRETARQFFLVITSPNGTPTELVDESGSIAWKADSTLWGLTAWDRSSTAYTPLRFPGQYFDRETGLHYNFNRYYDPETGRYLSPDPLGLVPAPNPYTYVEDPLAHTDPLGLAKKCRDDITWGGRVEWGRDRHGRLETMRARVERDMIGEGTSARSDLHPPGFTGQSAGQARGHMLAAMLGGTGDKLTNLFTITHRPVNTPDMRAYEFQVRGAVREQGSIHYNVRLEYDNDAAKIPRYIHLEARGRGGPIFQNVKLENPAWLQEP</sequence>
<name>A0A1V0TL61_9ACTN</name>
<dbReference type="Gene3D" id="2.180.10.10">
    <property type="entry name" value="RHS repeat-associated core"/>
    <property type="match status" value="2"/>
</dbReference>
<dbReference type="InterPro" id="IPR031325">
    <property type="entry name" value="RHS_repeat"/>
</dbReference>
<dbReference type="InterPro" id="IPR044927">
    <property type="entry name" value="Endonuclea_NS_2"/>
</dbReference>
<evidence type="ECO:0000313" key="7">
    <source>
        <dbReference type="Proteomes" id="UP000192726"/>
    </source>
</evidence>
<dbReference type="STRING" id="553510.B1H19_05310"/>
<dbReference type="EMBL" id="CP020569">
    <property type="protein sequence ID" value="ARF53676.1"/>
    <property type="molecule type" value="Genomic_DNA"/>
</dbReference>
<feature type="region of interest" description="Disordered" evidence="2">
    <location>
        <begin position="36"/>
        <end position="114"/>
    </location>
</feature>
<evidence type="ECO:0000313" key="6">
    <source>
        <dbReference type="EMBL" id="ARF53676.1"/>
    </source>
</evidence>